<dbReference type="AlphaFoldDB" id="A0A7S4FRP3"/>
<sequence length="115" mass="12939">MLMAILHEKSVSTELSMLWCALIPWQSAQLLKGANRQAGKGGQPKYLANSQHYHLWKSAVQVMQGHFCLVPVFMKFWDEVLRANDPLPCEGRWSRAAVARSLSNLATFVECPLVV</sequence>
<dbReference type="EMBL" id="HBJA01060536">
    <property type="protein sequence ID" value="CAE0810270.1"/>
    <property type="molecule type" value="Transcribed_RNA"/>
</dbReference>
<gene>
    <name evidence="1" type="ORF">EGYM00163_LOCUS21404</name>
</gene>
<reference evidence="1" key="1">
    <citation type="submission" date="2021-01" db="EMBL/GenBank/DDBJ databases">
        <authorList>
            <person name="Corre E."/>
            <person name="Pelletier E."/>
            <person name="Niang G."/>
            <person name="Scheremetjew M."/>
            <person name="Finn R."/>
            <person name="Kale V."/>
            <person name="Holt S."/>
            <person name="Cochrane G."/>
            <person name="Meng A."/>
            <person name="Brown T."/>
            <person name="Cohen L."/>
        </authorList>
    </citation>
    <scope>NUCLEOTIDE SEQUENCE</scope>
    <source>
        <strain evidence="1">CCMP1594</strain>
    </source>
</reference>
<protein>
    <submittedName>
        <fullName evidence="1">Uncharacterized protein</fullName>
    </submittedName>
</protein>
<name>A0A7S4FRP3_9EUGL</name>
<organism evidence="1">
    <name type="scientific">Eutreptiella gymnastica</name>
    <dbReference type="NCBI Taxonomy" id="73025"/>
    <lineage>
        <taxon>Eukaryota</taxon>
        <taxon>Discoba</taxon>
        <taxon>Euglenozoa</taxon>
        <taxon>Euglenida</taxon>
        <taxon>Spirocuta</taxon>
        <taxon>Euglenophyceae</taxon>
        <taxon>Eutreptiales</taxon>
        <taxon>Eutreptiaceae</taxon>
        <taxon>Eutreptiella</taxon>
    </lineage>
</organism>
<accession>A0A7S4FRP3</accession>
<evidence type="ECO:0000313" key="1">
    <source>
        <dbReference type="EMBL" id="CAE0810270.1"/>
    </source>
</evidence>
<proteinExistence type="predicted"/>